<dbReference type="Gene3D" id="1.10.730.10">
    <property type="entry name" value="Isoleucyl-tRNA Synthetase, Domain 1"/>
    <property type="match status" value="2"/>
</dbReference>
<dbReference type="CDD" id="cd07958">
    <property type="entry name" value="Anticodon_Ia_Leu_BEm"/>
    <property type="match status" value="1"/>
</dbReference>
<dbReference type="InterPro" id="IPR013155">
    <property type="entry name" value="M/V/L/I-tRNA-synth_anticd-bd"/>
</dbReference>
<dbReference type="FunFam" id="3.40.50.620:FF:000003">
    <property type="entry name" value="Leucine--tRNA ligase"/>
    <property type="match status" value="1"/>
</dbReference>
<dbReference type="InterPro" id="IPR025709">
    <property type="entry name" value="Leu_tRNA-synth_edit"/>
</dbReference>
<dbReference type="GO" id="GO:0005524">
    <property type="term" value="F:ATP binding"/>
    <property type="evidence" value="ECO:0007669"/>
    <property type="project" value="UniProtKB-KW"/>
</dbReference>
<dbReference type="EC" id="6.1.1.4" evidence="2"/>
<protein>
    <recommendedName>
        <fullName evidence="2">leucine--tRNA ligase</fullName>
        <ecNumber evidence="2">6.1.1.4</ecNumber>
    </recommendedName>
    <alternativeName>
        <fullName evidence="8">Leucyl-tRNA synthetase</fullName>
    </alternativeName>
</protein>
<feature type="domain" description="Leucyl-tRNA synthetase editing" evidence="15">
    <location>
        <begin position="285"/>
        <end position="321"/>
    </location>
</feature>
<dbReference type="Gene3D" id="3.40.50.620">
    <property type="entry name" value="HUPs"/>
    <property type="match status" value="2"/>
</dbReference>
<dbReference type="Pfam" id="PF08264">
    <property type="entry name" value="Anticodon_1"/>
    <property type="match status" value="1"/>
</dbReference>
<evidence type="ECO:0000259" key="13">
    <source>
        <dbReference type="Pfam" id="PF08264"/>
    </source>
</evidence>
<keyword evidence="7 10" id="KW-0030">Aminoacyl-tRNA synthetase</keyword>
<feature type="compositionally biased region" description="Polar residues" evidence="11">
    <location>
        <begin position="448"/>
        <end position="459"/>
    </location>
</feature>
<dbReference type="InterPro" id="IPR009080">
    <property type="entry name" value="tRNAsynth_Ia_anticodon-bd"/>
</dbReference>
<keyword evidence="4 10" id="KW-0547">Nucleotide-binding</keyword>
<dbReference type="GO" id="GO:0004823">
    <property type="term" value="F:leucine-tRNA ligase activity"/>
    <property type="evidence" value="ECO:0007669"/>
    <property type="project" value="UniProtKB-EC"/>
</dbReference>
<gene>
    <name evidence="16" type="ORF">GBAR_LOCUS30198</name>
</gene>
<sequence>MSERYDAQAVEAKWQAAWEDAGLFRAERTDGRPTYYVLEMFPYPSGRIHMGHVRNYTMGDVVARYKRARGFDVLHPMGWDAFGLPAENAAFERGVHPAEWTYANIATMRGQLRLMGLSIDWEREFATCHPGYYAHQQALFLDFFEAGLVERKEAWVNWDPVDHTVLANEQVVDGRGWRSGALIEKRRLAQWFFRITRFADELLEALEELPRWPDKVRLMQRNWIGRSEGARILFPFEGRDEALEVFTTRPDTLFGASFCALSPNHPLATSLAESDSRSRRSSPSATWLAVRHPFGRGRTLPLYVANFVLMDYGTGAIFGVPPTISAISIRPQPGPARHSRGVPAGMDADAVEIGDEAYVGDGTAINSDFLNGLSVAEAKARAIAALAERDAGGTAVSYRLRDWLISRQRYWGCPIPMVHCTSCGVVPVPRDALPSAPAGGRDLRLTRQPPSTAIPTGSTPRARVAAPPRCGTPIRWTRSSIPPGTSRASARPAPMSRCRQGEVAPWLPVDQYIGGIEHAVLHLLYSRFFTKALKLCGHVDIDEPFAGLFTQGMVETRTDGLVAREDGRPIAIGRSEAMSKSKRNTVDPEAIIEAYGADTARLFMLSDSPPERDLEWTDTGVKGAWRYVAALWRLVLSPPVALPPRDVAAPAHDTLATPLRGVRRTIHKTIAGVTEDLERFRFNRAVARVRELTNALAAMEDVPGAGHVMREGLETAIRLLGPVVPHLAEEAWRRLGHDSWLAREPWPEPDPALLADDIVVIAVQVDGKKRATISLPAGHGKAEAESAAMADGGVRRALAGRDVRKVIVVPGRIVNVVT</sequence>
<dbReference type="PANTHER" id="PTHR43740:SF2">
    <property type="entry name" value="LEUCINE--TRNA LIGASE, MITOCHONDRIAL"/>
    <property type="match status" value="1"/>
</dbReference>
<evidence type="ECO:0000313" key="17">
    <source>
        <dbReference type="Proteomes" id="UP001174909"/>
    </source>
</evidence>
<dbReference type="PANTHER" id="PTHR43740">
    <property type="entry name" value="LEUCYL-TRNA SYNTHETASE"/>
    <property type="match status" value="1"/>
</dbReference>
<evidence type="ECO:0000256" key="10">
    <source>
        <dbReference type="RuleBase" id="RU363035"/>
    </source>
</evidence>
<reference evidence="16" key="1">
    <citation type="submission" date="2023-03" db="EMBL/GenBank/DDBJ databases">
        <authorList>
            <person name="Steffen K."/>
            <person name="Cardenas P."/>
        </authorList>
    </citation>
    <scope>NUCLEOTIDE SEQUENCE</scope>
</reference>
<feature type="domain" description="Methionyl/Valyl/Leucyl/Isoleucyl-tRNA synthetase anticodon-binding" evidence="13">
    <location>
        <begin position="663"/>
        <end position="778"/>
    </location>
</feature>
<dbReference type="InterPro" id="IPR014729">
    <property type="entry name" value="Rossmann-like_a/b/a_fold"/>
</dbReference>
<feature type="domain" description="Leucyl-tRNA synthetase editing" evidence="15">
    <location>
        <begin position="221"/>
        <end position="276"/>
    </location>
</feature>
<dbReference type="Gene3D" id="3.90.740.10">
    <property type="entry name" value="Valyl/Leucyl/Isoleucyl-tRNA synthetase, editing domain"/>
    <property type="match status" value="1"/>
</dbReference>
<dbReference type="FunFam" id="1.10.730.10:FF:000002">
    <property type="entry name" value="Leucine--tRNA ligase"/>
    <property type="match status" value="1"/>
</dbReference>
<evidence type="ECO:0000256" key="3">
    <source>
        <dbReference type="ARBA" id="ARBA00022598"/>
    </source>
</evidence>
<evidence type="ECO:0000256" key="8">
    <source>
        <dbReference type="ARBA" id="ARBA00030520"/>
    </source>
</evidence>
<evidence type="ECO:0000313" key="16">
    <source>
        <dbReference type="EMBL" id="CAI8055282.1"/>
    </source>
</evidence>
<dbReference type="GO" id="GO:0002161">
    <property type="term" value="F:aminoacyl-tRNA deacylase activity"/>
    <property type="evidence" value="ECO:0007669"/>
    <property type="project" value="InterPro"/>
</dbReference>
<keyword evidence="5 10" id="KW-0067">ATP-binding</keyword>
<dbReference type="GO" id="GO:0005829">
    <property type="term" value="C:cytosol"/>
    <property type="evidence" value="ECO:0007669"/>
    <property type="project" value="TreeGrafter"/>
</dbReference>
<dbReference type="InterPro" id="IPR009008">
    <property type="entry name" value="Val/Leu/Ile-tRNA-synth_edit"/>
</dbReference>
<dbReference type="CDD" id="cd00812">
    <property type="entry name" value="LeuRS_core"/>
    <property type="match status" value="1"/>
</dbReference>
<dbReference type="AlphaFoldDB" id="A0AA35TYB4"/>
<accession>A0AA35TYB4</accession>
<dbReference type="InterPro" id="IPR001412">
    <property type="entry name" value="aa-tRNA-synth_I_CS"/>
</dbReference>
<evidence type="ECO:0000256" key="1">
    <source>
        <dbReference type="ARBA" id="ARBA00005594"/>
    </source>
</evidence>
<organism evidence="16 17">
    <name type="scientific">Geodia barretti</name>
    <name type="common">Barrett's horny sponge</name>
    <dbReference type="NCBI Taxonomy" id="519541"/>
    <lineage>
        <taxon>Eukaryota</taxon>
        <taxon>Metazoa</taxon>
        <taxon>Porifera</taxon>
        <taxon>Demospongiae</taxon>
        <taxon>Heteroscleromorpha</taxon>
        <taxon>Tetractinellida</taxon>
        <taxon>Astrophorina</taxon>
        <taxon>Geodiidae</taxon>
        <taxon>Geodia</taxon>
    </lineage>
</organism>
<evidence type="ECO:0000256" key="4">
    <source>
        <dbReference type="ARBA" id="ARBA00022741"/>
    </source>
</evidence>
<keyword evidence="3 10" id="KW-0436">Ligase</keyword>
<evidence type="ECO:0000256" key="11">
    <source>
        <dbReference type="SAM" id="MobiDB-lite"/>
    </source>
</evidence>
<dbReference type="PRINTS" id="PR00985">
    <property type="entry name" value="TRNASYNTHLEU"/>
</dbReference>
<comment type="similarity">
    <text evidence="1 10">Belongs to the class-I aminoacyl-tRNA synthetase family.</text>
</comment>
<evidence type="ECO:0000259" key="15">
    <source>
        <dbReference type="Pfam" id="PF13603"/>
    </source>
</evidence>
<keyword evidence="17" id="KW-1185">Reference proteome</keyword>
<evidence type="ECO:0000256" key="2">
    <source>
        <dbReference type="ARBA" id="ARBA00013164"/>
    </source>
</evidence>
<feature type="domain" description="Aminoacyl-tRNA synthetase class Ia" evidence="12">
    <location>
        <begin position="561"/>
        <end position="616"/>
    </location>
</feature>
<dbReference type="Pfam" id="PF13603">
    <property type="entry name" value="tRNA-synt_1_2"/>
    <property type="match status" value="2"/>
</dbReference>
<feature type="domain" description="Methionyl/Leucyl tRNA synthetase" evidence="14">
    <location>
        <begin position="37"/>
        <end position="171"/>
    </location>
</feature>
<dbReference type="GO" id="GO:0006429">
    <property type="term" value="P:leucyl-tRNA aminoacylation"/>
    <property type="evidence" value="ECO:0007669"/>
    <property type="project" value="InterPro"/>
</dbReference>
<feature type="compositionally biased region" description="Polar residues" evidence="11">
    <location>
        <begin position="477"/>
        <end position="488"/>
    </location>
</feature>
<dbReference type="InterPro" id="IPR002300">
    <property type="entry name" value="aa-tRNA-synth_Ia"/>
</dbReference>
<dbReference type="SUPFAM" id="SSF50677">
    <property type="entry name" value="ValRS/IleRS/LeuRS editing domain"/>
    <property type="match status" value="1"/>
</dbReference>
<proteinExistence type="inferred from homology"/>
<dbReference type="InterPro" id="IPR002302">
    <property type="entry name" value="Leu-tRNA-ligase"/>
</dbReference>
<feature type="region of interest" description="Disordered" evidence="11">
    <location>
        <begin position="437"/>
        <end position="496"/>
    </location>
</feature>
<dbReference type="SUPFAM" id="SSF52374">
    <property type="entry name" value="Nucleotidylyl transferase"/>
    <property type="match status" value="1"/>
</dbReference>
<dbReference type="Proteomes" id="UP001174909">
    <property type="component" value="Unassembled WGS sequence"/>
</dbReference>
<dbReference type="InterPro" id="IPR015413">
    <property type="entry name" value="Methionyl/Leucyl_tRNA_Synth"/>
</dbReference>
<evidence type="ECO:0000259" key="12">
    <source>
        <dbReference type="Pfam" id="PF00133"/>
    </source>
</evidence>
<name>A0AA35TYB4_GEOBA</name>
<evidence type="ECO:0000259" key="14">
    <source>
        <dbReference type="Pfam" id="PF09334"/>
    </source>
</evidence>
<evidence type="ECO:0000256" key="9">
    <source>
        <dbReference type="ARBA" id="ARBA00047469"/>
    </source>
</evidence>
<dbReference type="PROSITE" id="PS00178">
    <property type="entry name" value="AA_TRNA_LIGASE_I"/>
    <property type="match status" value="1"/>
</dbReference>
<evidence type="ECO:0000256" key="7">
    <source>
        <dbReference type="ARBA" id="ARBA00023146"/>
    </source>
</evidence>
<evidence type="ECO:0000256" key="5">
    <source>
        <dbReference type="ARBA" id="ARBA00022840"/>
    </source>
</evidence>
<dbReference type="HAMAP" id="MF_00049_B">
    <property type="entry name" value="Leu_tRNA_synth_B"/>
    <property type="match status" value="1"/>
</dbReference>
<dbReference type="SUPFAM" id="SSF47323">
    <property type="entry name" value="Anticodon-binding domain of a subclass of class I aminoacyl-tRNA synthetases"/>
    <property type="match status" value="1"/>
</dbReference>
<keyword evidence="6 10" id="KW-0648">Protein biosynthesis</keyword>
<dbReference type="EMBL" id="CASHTH010004267">
    <property type="protein sequence ID" value="CAI8055282.1"/>
    <property type="molecule type" value="Genomic_DNA"/>
</dbReference>
<comment type="catalytic activity">
    <reaction evidence="9">
        <text>tRNA(Leu) + L-leucine + ATP = L-leucyl-tRNA(Leu) + AMP + diphosphate</text>
        <dbReference type="Rhea" id="RHEA:11688"/>
        <dbReference type="Rhea" id="RHEA-COMP:9613"/>
        <dbReference type="Rhea" id="RHEA-COMP:9622"/>
        <dbReference type="ChEBI" id="CHEBI:30616"/>
        <dbReference type="ChEBI" id="CHEBI:33019"/>
        <dbReference type="ChEBI" id="CHEBI:57427"/>
        <dbReference type="ChEBI" id="CHEBI:78442"/>
        <dbReference type="ChEBI" id="CHEBI:78494"/>
        <dbReference type="ChEBI" id="CHEBI:456215"/>
        <dbReference type="EC" id="6.1.1.4"/>
    </reaction>
</comment>
<evidence type="ECO:0000256" key="6">
    <source>
        <dbReference type="ARBA" id="ARBA00022917"/>
    </source>
</evidence>
<comment type="caution">
    <text evidence="16">The sequence shown here is derived from an EMBL/GenBank/DDBJ whole genome shotgun (WGS) entry which is preliminary data.</text>
</comment>
<dbReference type="Pfam" id="PF09334">
    <property type="entry name" value="tRNA-synt_1g"/>
    <property type="match status" value="1"/>
</dbReference>
<dbReference type="Pfam" id="PF00133">
    <property type="entry name" value="tRNA-synt_1"/>
    <property type="match status" value="1"/>
</dbReference>